<evidence type="ECO:0000313" key="2">
    <source>
        <dbReference type="EMBL" id="MFB8892737.1"/>
    </source>
</evidence>
<accession>A0ABV5ES00</accession>
<reference evidence="2 3" key="1">
    <citation type="submission" date="2024-08" db="EMBL/GenBank/DDBJ databases">
        <title>Heavy metals resistant antinobacteria isolated from wastewater.</title>
        <authorList>
            <person name="Roman Ponce B."/>
            <person name="Blanco Mercado M.A."/>
            <person name="Avila Aldana I.N."/>
            <person name="Morales Arrieta S."/>
        </authorList>
    </citation>
    <scope>NUCLEOTIDE SEQUENCE [LARGE SCALE GENOMIC DNA]</scope>
    <source>
        <strain evidence="3">sma-1</strain>
    </source>
</reference>
<gene>
    <name evidence="2" type="ORF">AB7P39_07725</name>
</gene>
<dbReference type="Pfam" id="PF17775">
    <property type="entry name" value="YchJ_M-like"/>
    <property type="match status" value="1"/>
</dbReference>
<dbReference type="InterPro" id="IPR048469">
    <property type="entry name" value="YchJ-like_M"/>
</dbReference>
<organism evidence="2 3">
    <name type="scientific">Microbacterium plantarum</name>
    <dbReference type="NCBI Taxonomy" id="1816425"/>
    <lineage>
        <taxon>Bacteria</taxon>
        <taxon>Bacillati</taxon>
        <taxon>Actinomycetota</taxon>
        <taxon>Actinomycetes</taxon>
        <taxon>Micrococcales</taxon>
        <taxon>Microbacteriaceae</taxon>
        <taxon>Microbacterium</taxon>
    </lineage>
</organism>
<protein>
    <submittedName>
        <fullName evidence="2">YchJ family protein</fullName>
    </submittedName>
</protein>
<name>A0ABV5ES00_9MICO</name>
<dbReference type="EMBL" id="JBHLHV010000001">
    <property type="protein sequence ID" value="MFB8892737.1"/>
    <property type="molecule type" value="Genomic_DNA"/>
</dbReference>
<dbReference type="RefSeq" id="WP_378718147.1">
    <property type="nucleotide sequence ID" value="NZ_JBHLHV010000001.1"/>
</dbReference>
<comment type="caution">
    <text evidence="2">The sequence shown here is derived from an EMBL/GenBank/DDBJ whole genome shotgun (WGS) entry which is preliminary data.</text>
</comment>
<dbReference type="Proteomes" id="UP001589643">
    <property type="component" value="Unassembled WGS sequence"/>
</dbReference>
<dbReference type="SUPFAM" id="SSF54427">
    <property type="entry name" value="NTF2-like"/>
    <property type="match status" value="1"/>
</dbReference>
<dbReference type="Gene3D" id="3.10.450.50">
    <property type="match status" value="1"/>
</dbReference>
<sequence>MVVHMSFGEAALRRRPTDAAPCPCGGGAFGACCGPILDGQAAGTAEQLMRSRYTAFAVRDRTHLARTWHPATRPDDLEADGPEEWTGLTVVRAAGGADDATGIVEFRARWRSGSDSGELHEVSRFTRVRGRWLYVGGVVDPSA</sequence>
<evidence type="ECO:0000259" key="1">
    <source>
        <dbReference type="Pfam" id="PF17775"/>
    </source>
</evidence>
<keyword evidence="3" id="KW-1185">Reference proteome</keyword>
<proteinExistence type="predicted"/>
<feature type="domain" description="YchJ-like middle NTF2-like" evidence="1">
    <location>
        <begin position="44"/>
        <end position="137"/>
    </location>
</feature>
<evidence type="ECO:0000313" key="3">
    <source>
        <dbReference type="Proteomes" id="UP001589643"/>
    </source>
</evidence>
<dbReference type="InterPro" id="IPR032710">
    <property type="entry name" value="NTF2-like_dom_sf"/>
</dbReference>